<evidence type="ECO:0000256" key="8">
    <source>
        <dbReference type="ARBA" id="ARBA00031512"/>
    </source>
</evidence>
<dbReference type="PANTHER" id="PTHR12147:SF58">
    <property type="entry name" value="VACUOLAR MEMBRANE PROTEASE"/>
    <property type="match status" value="1"/>
</dbReference>
<feature type="transmembrane region" description="Helical" evidence="9">
    <location>
        <begin position="535"/>
        <end position="553"/>
    </location>
</feature>
<dbReference type="EMBL" id="MQUB01000001">
    <property type="protein sequence ID" value="PQB05595.1"/>
    <property type="molecule type" value="Genomic_DNA"/>
</dbReference>
<dbReference type="RefSeq" id="WP_104813542.1">
    <property type="nucleotide sequence ID" value="NZ_MQUB01000001.1"/>
</dbReference>
<dbReference type="OrthoDB" id="9778250at2"/>
<feature type="transmembrane region" description="Helical" evidence="9">
    <location>
        <begin position="454"/>
        <end position="472"/>
    </location>
</feature>
<evidence type="ECO:0000256" key="1">
    <source>
        <dbReference type="ARBA" id="ARBA00003273"/>
    </source>
</evidence>
<dbReference type="Pfam" id="PF04389">
    <property type="entry name" value="Peptidase_M28"/>
    <property type="match status" value="1"/>
</dbReference>
<accession>A0A2S7KSJ0</accession>
<feature type="transmembrane region" description="Helical" evidence="9">
    <location>
        <begin position="427"/>
        <end position="448"/>
    </location>
</feature>
<comment type="similarity">
    <text evidence="3">Belongs to the peptidase M28 family.</text>
</comment>
<evidence type="ECO:0000256" key="4">
    <source>
        <dbReference type="ARBA" id="ARBA00017435"/>
    </source>
</evidence>
<feature type="transmembrane region" description="Helical" evidence="9">
    <location>
        <begin position="358"/>
        <end position="381"/>
    </location>
</feature>
<sequence>MNRQYGFLSFLAVIGLIYLSFYTLMPREGTPASIPETEFSTERALLHLREISREPHMNGSPANDRVKDYLVEQLKELGLDPQIQEGFVINQNRGVLDKPVNILAKIDGTIGDRTLMIFSHYDSALVPSYGASDAGSGVVTILESVRAFLNAGVPPKNDIIILFTDAEEIGLDGAQLFVDEHPWAQEVDLALNFEARGSGGPSNMIVETNHGNQGLIKAFKEAGTEYPVASSLMYSIYKMLPNDTDSTVLREGADIDGYFFAFIDDHFDYHTANDNFENLDRNTLQHQGSYLLPLLTHLAQADLNVRASEDDVYVNFPFIKMINYPFSWILPMWVITVVLLLVLVGWGMKKGKLSGRGIGRGSLVLLLALILCTVIGKYGWSLIMSIYPEYYEIQHGFTYNGHTYIIFFVLLSLGITLFLYRRLAKQVSVANLSVAPLILWIIINGAVYLYLKGAAYFVIPVFFGLAALWLMIWQETPNLLLMALLIAPALILFSPLIQFFPVGLGLEMLLASCAFTVLLFGLALPVIGYWKGKKFLTYSVLLLSMVFLIRSHLQSDFTPEQQKPNSLIYYQDQDKGESYWVSYDDVLDSWTESYLGEEPKPASDYVASASGSKYNTGYSFANRAPDVLMDFFDVQLNEDTLIGNDRSVRFTVHPREDARLIRLYADTLVTFKKLVYNGKSIEADSTGYVWPNRRSNFILQYYVPHGDSLEVAYTSADQSIPFTILEYSFDLMSNDRLNMNPRPENTMPKPFVTTDAVVVRRSFDPRLFNTIPTDSLIADD</sequence>
<evidence type="ECO:0000256" key="9">
    <source>
        <dbReference type="SAM" id="Phobius"/>
    </source>
</evidence>
<feature type="transmembrane region" description="Helical" evidence="9">
    <location>
        <begin position="326"/>
        <end position="346"/>
    </location>
</feature>
<dbReference type="SUPFAM" id="SSF53187">
    <property type="entry name" value="Zn-dependent exopeptidases"/>
    <property type="match status" value="1"/>
</dbReference>
<keyword evidence="7" id="KW-0325">Glycoprotein</keyword>
<evidence type="ECO:0000313" key="11">
    <source>
        <dbReference type="EMBL" id="PQB05595.1"/>
    </source>
</evidence>
<comment type="function">
    <text evidence="1">May be involved in vacuolar sorting and osmoregulation.</text>
</comment>
<comment type="caution">
    <text evidence="11">The sequence shown here is derived from an EMBL/GenBank/DDBJ whole genome shotgun (WGS) entry which is preliminary data.</text>
</comment>
<dbReference type="GO" id="GO:0005774">
    <property type="term" value="C:vacuolar membrane"/>
    <property type="evidence" value="ECO:0007669"/>
    <property type="project" value="UniProtKB-SubCell"/>
</dbReference>
<feature type="domain" description="Peptidase M28" evidence="10">
    <location>
        <begin position="101"/>
        <end position="292"/>
    </location>
</feature>
<evidence type="ECO:0000259" key="10">
    <source>
        <dbReference type="Pfam" id="PF04389"/>
    </source>
</evidence>
<keyword evidence="5" id="KW-0926">Vacuole</keyword>
<proteinExistence type="inferred from homology"/>
<organism evidence="11 12">
    <name type="scientific">Aureitalea marina</name>
    <dbReference type="NCBI Taxonomy" id="930804"/>
    <lineage>
        <taxon>Bacteria</taxon>
        <taxon>Pseudomonadati</taxon>
        <taxon>Bacteroidota</taxon>
        <taxon>Flavobacteriia</taxon>
        <taxon>Flavobacteriales</taxon>
        <taxon>Flavobacteriaceae</taxon>
        <taxon>Aureitalea</taxon>
    </lineage>
</organism>
<keyword evidence="12" id="KW-1185">Reference proteome</keyword>
<evidence type="ECO:0000256" key="7">
    <source>
        <dbReference type="ARBA" id="ARBA00023180"/>
    </source>
</evidence>
<gene>
    <name evidence="11" type="ORF">BST85_12330</name>
</gene>
<keyword evidence="6 9" id="KW-1133">Transmembrane helix</keyword>
<dbReference type="GO" id="GO:0006508">
    <property type="term" value="P:proteolysis"/>
    <property type="evidence" value="ECO:0007669"/>
    <property type="project" value="InterPro"/>
</dbReference>
<feature type="transmembrane region" description="Helical" evidence="9">
    <location>
        <begin position="401"/>
        <end position="420"/>
    </location>
</feature>
<reference evidence="11 12" key="1">
    <citation type="submission" date="2016-11" db="EMBL/GenBank/DDBJ databases">
        <title>Trade-off between light-utilization and light-protection in marine flavobacteria.</title>
        <authorList>
            <person name="Kumagai Y."/>
        </authorList>
    </citation>
    <scope>NUCLEOTIDE SEQUENCE [LARGE SCALE GENOMIC DNA]</scope>
    <source>
        <strain evidence="11 12">NBRC 107741</strain>
    </source>
</reference>
<name>A0A2S7KSJ0_9FLAO</name>
<keyword evidence="9" id="KW-0472">Membrane</keyword>
<evidence type="ECO:0000256" key="5">
    <source>
        <dbReference type="ARBA" id="ARBA00022554"/>
    </source>
</evidence>
<evidence type="ECO:0000256" key="3">
    <source>
        <dbReference type="ARBA" id="ARBA00010918"/>
    </source>
</evidence>
<feature type="transmembrane region" description="Helical" evidence="9">
    <location>
        <begin position="7"/>
        <end position="25"/>
    </location>
</feature>
<evidence type="ECO:0000256" key="2">
    <source>
        <dbReference type="ARBA" id="ARBA00004128"/>
    </source>
</evidence>
<dbReference type="InterPro" id="IPR045175">
    <property type="entry name" value="M28_fam"/>
</dbReference>
<evidence type="ECO:0000256" key="6">
    <source>
        <dbReference type="ARBA" id="ARBA00022989"/>
    </source>
</evidence>
<comment type="subcellular location">
    <subcellularLocation>
        <location evidence="2">Vacuole membrane</location>
        <topology evidence="2">Multi-pass membrane protein</topology>
    </subcellularLocation>
</comment>
<protein>
    <recommendedName>
        <fullName evidence="4">Vacuolar membrane protease</fullName>
    </recommendedName>
    <alternativeName>
        <fullName evidence="8">FXNA-related family protease 1</fullName>
    </alternativeName>
</protein>
<feature type="transmembrane region" description="Helical" evidence="9">
    <location>
        <begin position="479"/>
        <end position="502"/>
    </location>
</feature>
<dbReference type="Proteomes" id="UP000239800">
    <property type="component" value="Unassembled WGS sequence"/>
</dbReference>
<dbReference type="PANTHER" id="PTHR12147">
    <property type="entry name" value="METALLOPEPTIDASE M28 FAMILY MEMBER"/>
    <property type="match status" value="1"/>
</dbReference>
<keyword evidence="9" id="KW-0812">Transmembrane</keyword>
<dbReference type="Gene3D" id="3.40.630.10">
    <property type="entry name" value="Zn peptidases"/>
    <property type="match status" value="1"/>
</dbReference>
<evidence type="ECO:0000313" key="12">
    <source>
        <dbReference type="Proteomes" id="UP000239800"/>
    </source>
</evidence>
<dbReference type="GO" id="GO:0008235">
    <property type="term" value="F:metalloexopeptidase activity"/>
    <property type="evidence" value="ECO:0007669"/>
    <property type="project" value="InterPro"/>
</dbReference>
<dbReference type="InterPro" id="IPR007484">
    <property type="entry name" value="Peptidase_M28"/>
</dbReference>
<dbReference type="AlphaFoldDB" id="A0A2S7KSJ0"/>
<feature type="transmembrane region" description="Helical" evidence="9">
    <location>
        <begin position="508"/>
        <end position="528"/>
    </location>
</feature>